<evidence type="ECO:0000256" key="7">
    <source>
        <dbReference type="PROSITE-ProRule" id="PRU01077"/>
    </source>
</evidence>
<dbReference type="Gene3D" id="1.20.1270.60">
    <property type="entry name" value="Arfaptin homology (AH) domain/BAR domain"/>
    <property type="match status" value="1"/>
</dbReference>
<dbReference type="SMART" id="SM00055">
    <property type="entry name" value="FCH"/>
    <property type="match status" value="1"/>
</dbReference>
<comment type="similarity">
    <text evidence="4">Belongs to the BZZ1 family.</text>
</comment>
<proteinExistence type="inferred from homology"/>
<dbReference type="InterPro" id="IPR031160">
    <property type="entry name" value="F_BAR_dom"/>
</dbReference>
<sequence>MTTTISVGEELKDYYTNTDKWVQNGISFVLEMESFYRERAQIELEYLTKLKELCKRHYEAKSKYSAKVSVGDEPAITPGSLESASMVLWGQVLTQTEAISDEKASFAKELGTKIIENLSVLKSRCTGVRVSIEQINELLTNEKKEMEEEINKAKKNYDSLCQSTESSRQKVERSSSNDKYQRKLEEKQVEMNNGKNHYLIKISVANSLKDKYYFQDVPEILDYLQELNQDRVILVNKLLKNALIIERNSSDKVKDKLHQIDEVILQNEKHKDTMMFIEHNKLPWQEPSDFYFIPSSIWHDDDSLITKEPELTELKKRLNAASIDYKLKEESCLELKQQLEKETVERHQEQESLTLKFDQKFLSSLAILKKYLKEDTERVKNEAKIRIIQNYAGDKDLSYYEETKQKKSRFGLFHSRSVKSSSNGTGGDSTSIHTVATANPEQHSGIFQLRRGRTQSNASSTVSNQAAAHALYDYAAAGEDELSISKGMSLLIINPDSNGWTMVQNTEDGTSGFVPTSYIEKVMTVPITSNDTGGSLKKKGPMVAPKRGGKRVQYVEAIYDYTEDGDDEISISKGDRIILITEDLDNSGWTEGELDGRRGMFPTTYIKKI</sequence>
<dbReference type="GeneID" id="66117905"/>
<evidence type="ECO:0000259" key="9">
    <source>
        <dbReference type="PROSITE" id="PS50002"/>
    </source>
</evidence>
<dbReference type="InterPro" id="IPR027267">
    <property type="entry name" value="AH/BAR_dom_sf"/>
</dbReference>
<evidence type="ECO:0000256" key="2">
    <source>
        <dbReference type="ARBA" id="ARBA00023054"/>
    </source>
</evidence>
<dbReference type="PROSITE" id="PS50002">
    <property type="entry name" value="SH3"/>
    <property type="match status" value="2"/>
</dbReference>
<feature type="compositionally biased region" description="Basic and acidic residues" evidence="8">
    <location>
        <begin position="167"/>
        <end position="182"/>
    </location>
</feature>
<accession>A0A9P7VBJ4</accession>
<dbReference type="SUPFAM" id="SSF50044">
    <property type="entry name" value="SH3-domain"/>
    <property type="match status" value="2"/>
</dbReference>
<dbReference type="OrthoDB" id="8783038at2759"/>
<dbReference type="PANTHER" id="PTHR15735:SF21">
    <property type="entry name" value="PROTEIN NERVOUS WRECK"/>
    <property type="match status" value="1"/>
</dbReference>
<dbReference type="InterPro" id="IPR036028">
    <property type="entry name" value="SH3-like_dom_sf"/>
</dbReference>
<dbReference type="SMART" id="SM00326">
    <property type="entry name" value="SH3"/>
    <property type="match status" value="2"/>
</dbReference>
<dbReference type="Gene3D" id="2.30.30.40">
    <property type="entry name" value="SH3 Domains"/>
    <property type="match status" value="2"/>
</dbReference>
<organism evidence="11 12">
    <name type="scientific">Scheffersomyces spartinae</name>
    <dbReference type="NCBI Taxonomy" id="45513"/>
    <lineage>
        <taxon>Eukaryota</taxon>
        <taxon>Fungi</taxon>
        <taxon>Dikarya</taxon>
        <taxon>Ascomycota</taxon>
        <taxon>Saccharomycotina</taxon>
        <taxon>Pichiomycetes</taxon>
        <taxon>Debaryomycetaceae</taxon>
        <taxon>Scheffersomyces</taxon>
    </lineage>
</organism>
<feature type="region of interest" description="Disordered" evidence="8">
    <location>
        <begin position="161"/>
        <end position="182"/>
    </location>
</feature>
<dbReference type="Pfam" id="PF14604">
    <property type="entry name" value="SH3_9"/>
    <property type="match status" value="1"/>
</dbReference>
<dbReference type="Pfam" id="PF00018">
    <property type="entry name" value="SH3_1"/>
    <property type="match status" value="1"/>
</dbReference>
<feature type="domain" description="SH3" evidence="9">
    <location>
        <begin position="550"/>
        <end position="609"/>
    </location>
</feature>
<dbReference type="InterPro" id="IPR001060">
    <property type="entry name" value="FCH_dom"/>
</dbReference>
<feature type="domain" description="F-BAR" evidence="10">
    <location>
        <begin position="5"/>
        <end position="272"/>
    </location>
</feature>
<reference evidence="11" key="1">
    <citation type="submission" date="2021-03" db="EMBL/GenBank/DDBJ databases">
        <authorList>
            <person name="Palmer J.M."/>
        </authorList>
    </citation>
    <scope>NUCLEOTIDE SEQUENCE</scope>
    <source>
        <strain evidence="11">ARV_011</strain>
    </source>
</reference>
<comment type="function">
    <text evidence="3">Plays a role in endocytosis and trafficking to the vacuole. Functions with type I myosins to restore polarity of the actin cytoskeleton after NaCl stress.</text>
</comment>
<keyword evidence="1 6" id="KW-0728">SH3 domain</keyword>
<gene>
    <name evidence="11" type="ORF">KQ657_004531</name>
</gene>
<dbReference type="FunFam" id="1.20.1270.60:FF:000060">
    <property type="entry name" value="Actin polymerization protein Bzz1"/>
    <property type="match status" value="1"/>
</dbReference>
<dbReference type="GO" id="GO:0030864">
    <property type="term" value="C:cortical actin cytoskeleton"/>
    <property type="evidence" value="ECO:0007669"/>
    <property type="project" value="UniProtKB-ARBA"/>
</dbReference>
<evidence type="ECO:0000256" key="6">
    <source>
        <dbReference type="PROSITE-ProRule" id="PRU00192"/>
    </source>
</evidence>
<keyword evidence="12" id="KW-1185">Reference proteome</keyword>
<evidence type="ECO:0000259" key="10">
    <source>
        <dbReference type="PROSITE" id="PS51741"/>
    </source>
</evidence>
<dbReference type="EMBL" id="JAHMUF010000007">
    <property type="protein sequence ID" value="KAG7194319.1"/>
    <property type="molecule type" value="Genomic_DNA"/>
</dbReference>
<dbReference type="InterPro" id="IPR001452">
    <property type="entry name" value="SH3_domain"/>
</dbReference>
<evidence type="ECO:0000256" key="4">
    <source>
        <dbReference type="ARBA" id="ARBA00061387"/>
    </source>
</evidence>
<dbReference type="RefSeq" id="XP_043049866.1">
    <property type="nucleotide sequence ID" value="XM_043195200.1"/>
</dbReference>
<protein>
    <recommendedName>
        <fullName evidence="5">Protein BZZ1</fullName>
    </recommendedName>
</protein>
<dbReference type="GO" id="GO:0045010">
    <property type="term" value="P:actin nucleation"/>
    <property type="evidence" value="ECO:0007669"/>
    <property type="project" value="UniProtKB-ARBA"/>
</dbReference>
<dbReference type="Pfam" id="PF00611">
    <property type="entry name" value="FCH"/>
    <property type="match status" value="1"/>
</dbReference>
<dbReference type="GO" id="GO:0030833">
    <property type="term" value="P:regulation of actin filament polymerization"/>
    <property type="evidence" value="ECO:0007669"/>
    <property type="project" value="TreeGrafter"/>
</dbReference>
<comment type="caution">
    <text evidence="11">The sequence shown here is derived from an EMBL/GenBank/DDBJ whole genome shotgun (WGS) entry which is preliminary data.</text>
</comment>
<evidence type="ECO:0000256" key="8">
    <source>
        <dbReference type="SAM" id="MobiDB-lite"/>
    </source>
</evidence>
<evidence type="ECO:0000256" key="3">
    <source>
        <dbReference type="ARBA" id="ARBA00054085"/>
    </source>
</evidence>
<feature type="domain" description="SH3" evidence="9">
    <location>
        <begin position="463"/>
        <end position="524"/>
    </location>
</feature>
<evidence type="ECO:0000256" key="1">
    <source>
        <dbReference type="ARBA" id="ARBA00022443"/>
    </source>
</evidence>
<dbReference type="PROSITE" id="PS51741">
    <property type="entry name" value="F_BAR"/>
    <property type="match status" value="1"/>
</dbReference>
<name>A0A9P7VBJ4_9ASCO</name>
<evidence type="ECO:0000313" key="11">
    <source>
        <dbReference type="EMBL" id="KAG7194319.1"/>
    </source>
</evidence>
<evidence type="ECO:0000256" key="5">
    <source>
        <dbReference type="ARBA" id="ARBA00074946"/>
    </source>
</evidence>
<dbReference type="PRINTS" id="PR00452">
    <property type="entry name" value="SH3DOMAIN"/>
</dbReference>
<keyword evidence="2 7" id="KW-0175">Coiled coil</keyword>
<dbReference type="Proteomes" id="UP000790833">
    <property type="component" value="Unassembled WGS sequence"/>
</dbReference>
<dbReference type="AlphaFoldDB" id="A0A9P7VBJ4"/>
<evidence type="ECO:0000313" key="12">
    <source>
        <dbReference type="Proteomes" id="UP000790833"/>
    </source>
</evidence>
<dbReference type="SUPFAM" id="SSF103657">
    <property type="entry name" value="BAR/IMD domain-like"/>
    <property type="match status" value="1"/>
</dbReference>
<dbReference type="PANTHER" id="PTHR15735">
    <property type="entry name" value="FCH AND DOUBLE SH3 DOMAINS PROTEIN"/>
    <property type="match status" value="1"/>
</dbReference>